<evidence type="ECO:0000259" key="1">
    <source>
        <dbReference type="Pfam" id="PF07110"/>
    </source>
</evidence>
<dbReference type="InterPro" id="IPR009799">
    <property type="entry name" value="EthD_dom"/>
</dbReference>
<proteinExistence type="predicted"/>
<dbReference type="EMBL" id="JALHLF010000022">
    <property type="protein sequence ID" value="MCJ2182656.1"/>
    <property type="molecule type" value="Genomic_DNA"/>
</dbReference>
<dbReference type="Pfam" id="PF07110">
    <property type="entry name" value="EthD"/>
    <property type="match status" value="1"/>
</dbReference>
<name>A0ABT0BCX9_9SPHN</name>
<feature type="domain" description="EthD" evidence="1">
    <location>
        <begin position="27"/>
        <end position="88"/>
    </location>
</feature>
<sequence length="97" mass="11228">MIRIFVLFERKKGARFDRHYCRTAHLAAIRAVCEPHGLVDVECLFPIAENDPYEAIIVLRYPRPDCLEAVLADPESRRLFADVARFTDILPRLSRMA</sequence>
<dbReference type="Proteomes" id="UP001162881">
    <property type="component" value="Unassembled WGS sequence"/>
</dbReference>
<comment type="caution">
    <text evidence="2">The sequence shown here is derived from an EMBL/GenBank/DDBJ whole genome shotgun (WGS) entry which is preliminary data.</text>
</comment>
<dbReference type="RefSeq" id="WP_244018805.1">
    <property type="nucleotide sequence ID" value="NZ_JALHLF010000022.1"/>
</dbReference>
<keyword evidence="3" id="KW-1185">Reference proteome</keyword>
<protein>
    <recommendedName>
        <fullName evidence="1">EthD domain-containing protein</fullName>
    </recommendedName>
</protein>
<reference evidence="2" key="1">
    <citation type="submission" date="2022-03" db="EMBL/GenBank/DDBJ databases">
        <title>Identification of a novel bacterium isolated from mangrove sediments.</title>
        <authorList>
            <person name="Pan X."/>
        </authorList>
    </citation>
    <scope>NUCLEOTIDE SEQUENCE</scope>
    <source>
        <strain evidence="2">B1949</strain>
    </source>
</reference>
<gene>
    <name evidence="2" type="ORF">MTR62_08120</name>
</gene>
<evidence type="ECO:0000313" key="2">
    <source>
        <dbReference type="EMBL" id="MCJ2182656.1"/>
    </source>
</evidence>
<dbReference type="InterPro" id="IPR011008">
    <property type="entry name" value="Dimeric_a/b-barrel"/>
</dbReference>
<accession>A0ABT0BCX9</accession>
<dbReference type="SUPFAM" id="SSF54909">
    <property type="entry name" value="Dimeric alpha+beta barrel"/>
    <property type="match status" value="1"/>
</dbReference>
<organism evidence="2 3">
    <name type="scientific">Novosphingobium organovorum</name>
    <dbReference type="NCBI Taxonomy" id="2930092"/>
    <lineage>
        <taxon>Bacteria</taxon>
        <taxon>Pseudomonadati</taxon>
        <taxon>Pseudomonadota</taxon>
        <taxon>Alphaproteobacteria</taxon>
        <taxon>Sphingomonadales</taxon>
        <taxon>Sphingomonadaceae</taxon>
        <taxon>Novosphingobium</taxon>
    </lineage>
</organism>
<evidence type="ECO:0000313" key="3">
    <source>
        <dbReference type="Proteomes" id="UP001162881"/>
    </source>
</evidence>
<dbReference type="Gene3D" id="3.30.70.100">
    <property type="match status" value="1"/>
</dbReference>